<dbReference type="AlphaFoldDB" id="I0FCN5"/>
<evidence type="ECO:0000313" key="3">
    <source>
        <dbReference type="Proteomes" id="UP000005212"/>
    </source>
</evidence>
<evidence type="ECO:0000259" key="1">
    <source>
        <dbReference type="PROSITE" id="PS50165"/>
    </source>
</evidence>
<reference evidence="2 3" key="1">
    <citation type="journal article" date="2012" name="J. Bacteriol.">
        <title>Complete Genome Sequence of Borrelia crocidurae.</title>
        <authorList>
            <person name="Elbir H."/>
            <person name="Gimenez G."/>
            <person name="Robert C."/>
            <person name="Bergstrom S."/>
            <person name="Cutler S."/>
            <person name="Raoult D."/>
            <person name="Drancourt M."/>
        </authorList>
    </citation>
    <scope>NUCLEOTIDE SEQUENCE [LARGE SCALE GENOMIC DNA]</scope>
    <source>
        <strain evidence="2 3">Achema</strain>
    </source>
</reference>
<dbReference type="HOGENOM" id="CLU_014841_3_2_12"/>
<protein>
    <submittedName>
        <fullName evidence="2">UvrABC system protein C</fullName>
    </submittedName>
</protein>
<dbReference type="InterPro" id="IPR010994">
    <property type="entry name" value="RuvA_2-like"/>
</dbReference>
<dbReference type="GO" id="GO:0009381">
    <property type="term" value="F:excinuclease ABC activity"/>
    <property type="evidence" value="ECO:0007669"/>
    <property type="project" value="InterPro"/>
</dbReference>
<dbReference type="InterPro" id="IPR050066">
    <property type="entry name" value="UvrABC_protein_C"/>
</dbReference>
<dbReference type="NCBIfam" id="TIGR00194">
    <property type="entry name" value="uvrC"/>
    <property type="match status" value="1"/>
</dbReference>
<evidence type="ECO:0000313" key="2">
    <source>
        <dbReference type="EMBL" id="AFI31241.1"/>
    </source>
</evidence>
<proteinExistence type="predicted"/>
<dbReference type="SUPFAM" id="SSF47781">
    <property type="entry name" value="RuvA domain 2-like"/>
    <property type="match status" value="1"/>
</dbReference>
<sequence>MGQCLGVCYREDLEDEYKKEIEQIKHILNGNISKLLNDIEIKMKEVIMKENFEAAIKLKETKKSLIEISQTQIITKIDKLSEDYLYIHKTDSLNTIVILKYKDGKLTEKDIHFDESIYEEDELIEKFITQYYTSPNMIVPDKIHIFKKIDTSNITKLINELKNIKTEIIYKETQDNIKIIEMATSNAKLALITYNHEKNKAIENLKTILEMKKLPKTIEGFDIAHINGYKTVASLVTFKMGKPFKDGYRVYKINSLNNGEIDDCKAMKEVISRRYSKLLNEQLKLPDLILIDGGKGQLNAAYSILKGLRIEEKIAICALAKKEEIIFLPNKNQGIKLQKRNSALQVLQNVRDEAHRRANNFNNKLHNNIKLNYNKIKGIGEQKAKKILKVLGTYKDILLLNEDEIATKMKINITMANKIKKFAEEQNLNNKQNNHI</sequence>
<dbReference type="InterPro" id="IPR001162">
    <property type="entry name" value="UvrC_RNase_H_dom"/>
</dbReference>
<dbReference type="Gene3D" id="1.10.150.20">
    <property type="entry name" value="5' to 3' exonuclease, C-terminal subdomain"/>
    <property type="match status" value="1"/>
</dbReference>
<dbReference type="KEGG" id="bcw:Q7M_462"/>
<name>I0FCN5_BORCA</name>
<dbReference type="PROSITE" id="PS50165">
    <property type="entry name" value="UVRC"/>
    <property type="match status" value="1"/>
</dbReference>
<feature type="domain" description="UvrC family homology region profile" evidence="1">
    <location>
        <begin position="96"/>
        <end position="305"/>
    </location>
</feature>
<organism evidence="2 3">
    <name type="scientific">Borrelia crocidurae (strain Achema)</name>
    <dbReference type="NCBI Taxonomy" id="1155096"/>
    <lineage>
        <taxon>Bacteria</taxon>
        <taxon>Pseudomonadati</taxon>
        <taxon>Spirochaetota</taxon>
        <taxon>Spirochaetia</taxon>
        <taxon>Spirochaetales</taxon>
        <taxon>Borreliaceae</taxon>
        <taxon>Borrelia</taxon>
    </lineage>
</organism>
<dbReference type="EMBL" id="CP003426">
    <property type="protein sequence ID" value="AFI31241.1"/>
    <property type="molecule type" value="Genomic_DNA"/>
</dbReference>
<reference evidence="3" key="2">
    <citation type="submission" date="2012-03" db="EMBL/GenBank/DDBJ databases">
        <title>Complete genome sequence of Borrelia crocidurae.</title>
        <authorList>
            <person name="Elbir H."/>
            <person name="Gimenez G."/>
            <person name="Robert C."/>
            <person name="Raoult D."/>
            <person name="Drancourt M."/>
        </authorList>
    </citation>
    <scope>NUCLEOTIDE SEQUENCE [LARGE SCALE GENOMIC DNA]</scope>
    <source>
        <strain evidence="3">Achema</strain>
    </source>
</reference>
<dbReference type="PATRIC" id="fig|1155096.3.peg.479"/>
<dbReference type="Pfam" id="PF22920">
    <property type="entry name" value="UvrC_RNaseH"/>
    <property type="match status" value="1"/>
</dbReference>
<gene>
    <name evidence="2" type="ordered locus">Q7M_462</name>
</gene>
<dbReference type="GO" id="GO:0009380">
    <property type="term" value="C:excinuclease repair complex"/>
    <property type="evidence" value="ECO:0007669"/>
    <property type="project" value="InterPro"/>
</dbReference>
<dbReference type="InterPro" id="IPR038476">
    <property type="entry name" value="UvrC_RNase_H_dom_sf"/>
</dbReference>
<dbReference type="Pfam" id="PF08459">
    <property type="entry name" value="UvrC_RNaseH_dom"/>
    <property type="match status" value="1"/>
</dbReference>
<dbReference type="PANTHER" id="PTHR30562:SF1">
    <property type="entry name" value="UVRABC SYSTEM PROTEIN C"/>
    <property type="match status" value="1"/>
</dbReference>
<dbReference type="Proteomes" id="UP000005212">
    <property type="component" value="Chromosome"/>
</dbReference>
<dbReference type="Gene3D" id="3.30.420.340">
    <property type="entry name" value="UvrC, RNAse H endonuclease domain"/>
    <property type="match status" value="1"/>
</dbReference>
<dbReference type="InterPro" id="IPR004791">
    <property type="entry name" value="UvrC"/>
</dbReference>
<accession>I0FCN5</accession>
<dbReference type="PANTHER" id="PTHR30562">
    <property type="entry name" value="UVRC/OXIDOREDUCTASE"/>
    <property type="match status" value="1"/>
</dbReference>
<dbReference type="GO" id="GO:0006289">
    <property type="term" value="P:nucleotide-excision repair"/>
    <property type="evidence" value="ECO:0007669"/>
    <property type="project" value="InterPro"/>
</dbReference>